<dbReference type="Proteomes" id="UP000572072">
    <property type="component" value="Unassembled WGS sequence"/>
</dbReference>
<comment type="caution">
    <text evidence="3">The sequence shown here is derived from an EMBL/GenBank/DDBJ whole genome shotgun (WGS) entry which is preliminary data.</text>
</comment>
<dbReference type="EMBL" id="VTYN01000025">
    <property type="protein sequence ID" value="NOH50217.1"/>
    <property type="molecule type" value="Genomic_DNA"/>
</dbReference>
<evidence type="ECO:0000256" key="1">
    <source>
        <dbReference type="SAM" id="SignalP"/>
    </source>
</evidence>
<dbReference type="RefSeq" id="WP_171358896.1">
    <property type="nucleotide sequence ID" value="NZ_VTYN01000025.1"/>
</dbReference>
<name>A0A7Y4E3D3_9VIBR</name>
<dbReference type="PANTHER" id="PTHR42923">
    <property type="entry name" value="PROTOPORPHYRINOGEN OXIDASE"/>
    <property type="match status" value="1"/>
</dbReference>
<reference evidence="3 4" key="1">
    <citation type="submission" date="2019-08" db="EMBL/GenBank/DDBJ databases">
        <title>Draft genome sequencing and comparative genomics of hatchery-associated Vibrios.</title>
        <authorList>
            <person name="Kehlet-Delgado H."/>
            <person name="Mueller R.S."/>
        </authorList>
    </citation>
    <scope>NUCLEOTIDE SEQUENCE [LARGE SCALE GENOMIC DNA]</scope>
    <source>
        <strain evidence="3 4">00-78-3</strain>
    </source>
</reference>
<dbReference type="GO" id="GO:0016491">
    <property type="term" value="F:oxidoreductase activity"/>
    <property type="evidence" value="ECO:0007669"/>
    <property type="project" value="InterPro"/>
</dbReference>
<dbReference type="Gene3D" id="3.50.50.60">
    <property type="entry name" value="FAD/NAD(P)-binding domain"/>
    <property type="match status" value="1"/>
</dbReference>
<dbReference type="AlphaFoldDB" id="A0A7Y4E3D3"/>
<feature type="signal peptide" evidence="1">
    <location>
        <begin position="1"/>
        <end position="23"/>
    </location>
</feature>
<dbReference type="PANTHER" id="PTHR42923:SF3">
    <property type="entry name" value="PROTOPORPHYRINOGEN OXIDASE"/>
    <property type="match status" value="1"/>
</dbReference>
<evidence type="ECO:0000259" key="2">
    <source>
        <dbReference type="Pfam" id="PF01593"/>
    </source>
</evidence>
<keyword evidence="1" id="KW-0732">Signal</keyword>
<sequence>MSNKKAKLAILVTSVLLAGNVNADEKIYDYVVVGAGAAGLSAAYTLQELKENFTVLEKNDRAGGIAHTGIKGSFHYAKGTEYLGKPEGQLAKVIQKLKIPLVEIPSPMDIAFYQNEMHIGDKQLAHLTISESSEEEFQHFIDVLNQSRSLSRQKLSQLDKITAKQWLDSHHISPFIQLRYNVMSRGLFGASLDDISALSFIPEASFDYVDVTDVSELIEEESSQSGSWTTQSGISTIATSIASTLGDKIQYRSTVQTIEKTPNGYKVHFSHKGKNNTVLANKVIVAVPAPIAQYIAQSVLTDEQKSVLSQVKYSQYITVALFSEQPVFNKAFDMAIIGKGYVTDLYDSTWVERHYNQDLKKVDEYIASAYLAPKTASDMSLLTLSDSEILDIVTSELSLVVPDINNKIEGYDITRFNAAYPVFDPYYFHRLVQLKASFRGVYLAGDYMSYPTFEAAFESGHEAVLQAESDEE</sequence>
<dbReference type="SUPFAM" id="SSF51905">
    <property type="entry name" value="FAD/NAD(P)-binding domain"/>
    <property type="match status" value="1"/>
</dbReference>
<proteinExistence type="predicted"/>
<feature type="chain" id="PRO_5030948795" evidence="1">
    <location>
        <begin position="24"/>
        <end position="472"/>
    </location>
</feature>
<accession>A0A7Y4E3D3</accession>
<dbReference type="InterPro" id="IPR050464">
    <property type="entry name" value="Zeta_carotene_desat/Oxidored"/>
</dbReference>
<evidence type="ECO:0000313" key="3">
    <source>
        <dbReference type="EMBL" id="NOH50217.1"/>
    </source>
</evidence>
<dbReference type="Pfam" id="PF01593">
    <property type="entry name" value="Amino_oxidase"/>
    <property type="match status" value="1"/>
</dbReference>
<feature type="domain" description="Amine oxidase" evidence="2">
    <location>
        <begin position="38"/>
        <end position="463"/>
    </location>
</feature>
<dbReference type="InterPro" id="IPR002937">
    <property type="entry name" value="Amino_oxidase"/>
</dbReference>
<protein>
    <submittedName>
        <fullName evidence="3">FAD-dependent oxidoreductase</fullName>
    </submittedName>
</protein>
<organism evidence="3 4">
    <name type="scientific">Vibrio rotiferianus</name>
    <dbReference type="NCBI Taxonomy" id="190895"/>
    <lineage>
        <taxon>Bacteria</taxon>
        <taxon>Pseudomonadati</taxon>
        <taxon>Pseudomonadota</taxon>
        <taxon>Gammaproteobacteria</taxon>
        <taxon>Vibrionales</taxon>
        <taxon>Vibrionaceae</taxon>
        <taxon>Vibrio</taxon>
    </lineage>
</organism>
<gene>
    <name evidence="3" type="ORF">F0262_19425</name>
</gene>
<evidence type="ECO:0000313" key="4">
    <source>
        <dbReference type="Proteomes" id="UP000572072"/>
    </source>
</evidence>
<dbReference type="InterPro" id="IPR036188">
    <property type="entry name" value="FAD/NAD-bd_sf"/>
</dbReference>